<dbReference type="GeneID" id="108620524"/>
<dbReference type="PROSITE" id="PS01187">
    <property type="entry name" value="EGF_CA"/>
    <property type="match status" value="1"/>
</dbReference>
<dbReference type="SMART" id="SM00179">
    <property type="entry name" value="EGF_CA"/>
    <property type="match status" value="2"/>
</dbReference>
<dbReference type="SUPFAM" id="SSF57184">
    <property type="entry name" value="Growth factor receptor domain"/>
    <property type="match status" value="1"/>
</dbReference>
<dbReference type="SMART" id="SM00181">
    <property type="entry name" value="EGF"/>
    <property type="match status" value="2"/>
</dbReference>
<dbReference type="PROSITE" id="PS00010">
    <property type="entry name" value="ASX_HYDROXYL"/>
    <property type="match status" value="2"/>
</dbReference>
<evidence type="ECO:0000256" key="4">
    <source>
        <dbReference type="ARBA" id="ARBA00023157"/>
    </source>
</evidence>
<dbReference type="RefSeq" id="XP_017872922.1">
    <property type="nucleotide sequence ID" value="XM_018017433.1"/>
</dbReference>
<reference evidence="8" key="1">
    <citation type="submission" date="2025-08" db="UniProtKB">
        <authorList>
            <consortium name="RefSeq"/>
        </authorList>
    </citation>
    <scope>IDENTIFICATION</scope>
    <source>
        <tissue evidence="8">Whole organism</tissue>
    </source>
</reference>
<evidence type="ECO:0000256" key="3">
    <source>
        <dbReference type="ARBA" id="ARBA00022737"/>
    </source>
</evidence>
<dbReference type="InterPro" id="IPR009030">
    <property type="entry name" value="Growth_fac_rcpt_cys_sf"/>
</dbReference>
<keyword evidence="2" id="KW-0732">Signal</keyword>
<dbReference type="InterPro" id="IPR000152">
    <property type="entry name" value="EGF-type_Asp/Asn_hydroxyl_site"/>
</dbReference>
<dbReference type="Gene3D" id="2.10.25.10">
    <property type="entry name" value="Laminin"/>
    <property type="match status" value="2"/>
</dbReference>
<keyword evidence="7" id="KW-1185">Reference proteome</keyword>
<sequence>MDQENGYAHGQCFDVDECQSIPGLCQQKCVNFWGGYRCTCNQGYELSHDNRTCNDIDECEVHKDYKLCMGFCINTPGSYQCSCPRGYTLASDKTSCRDIDECDTTSNNHVCTGRVSTLMAVQIIYLHIAYIIVNGFIQI</sequence>
<accession>A0ABM1Q0D6</accession>
<dbReference type="Pfam" id="PF12662">
    <property type="entry name" value="cEGF"/>
    <property type="match status" value="2"/>
</dbReference>
<evidence type="ECO:0000256" key="5">
    <source>
        <dbReference type="PROSITE-ProRule" id="PRU00076"/>
    </source>
</evidence>
<dbReference type="InterPro" id="IPR000742">
    <property type="entry name" value="EGF"/>
</dbReference>
<keyword evidence="1 5" id="KW-0245">EGF-like domain</keyword>
<comment type="caution">
    <text evidence="5">Lacks conserved residue(s) required for the propagation of feature annotation.</text>
</comment>
<evidence type="ECO:0000256" key="2">
    <source>
        <dbReference type="ARBA" id="ARBA00022729"/>
    </source>
</evidence>
<dbReference type="PANTHER" id="PTHR24034:SF209">
    <property type="entry name" value="EGF-LIKE DOMAIN-CONTAINING PROTEIN"/>
    <property type="match status" value="1"/>
</dbReference>
<dbReference type="PROSITE" id="PS01186">
    <property type="entry name" value="EGF_2"/>
    <property type="match status" value="2"/>
</dbReference>
<evidence type="ECO:0000313" key="7">
    <source>
        <dbReference type="Proteomes" id="UP000694904"/>
    </source>
</evidence>
<proteinExistence type="predicted"/>
<dbReference type="PANTHER" id="PTHR24034">
    <property type="entry name" value="EGF-LIKE DOMAIN-CONTAINING PROTEIN"/>
    <property type="match status" value="1"/>
</dbReference>
<organism evidence="7 8">
    <name type="scientific">Drosophila arizonae</name>
    <name type="common">Fruit fly</name>
    <dbReference type="NCBI Taxonomy" id="7263"/>
    <lineage>
        <taxon>Eukaryota</taxon>
        <taxon>Metazoa</taxon>
        <taxon>Ecdysozoa</taxon>
        <taxon>Arthropoda</taxon>
        <taxon>Hexapoda</taxon>
        <taxon>Insecta</taxon>
        <taxon>Pterygota</taxon>
        <taxon>Neoptera</taxon>
        <taxon>Endopterygota</taxon>
        <taxon>Diptera</taxon>
        <taxon>Brachycera</taxon>
        <taxon>Muscomorpha</taxon>
        <taxon>Ephydroidea</taxon>
        <taxon>Drosophilidae</taxon>
        <taxon>Drosophila</taxon>
    </lineage>
</organism>
<dbReference type="InterPro" id="IPR018097">
    <property type="entry name" value="EGF_Ca-bd_CS"/>
</dbReference>
<dbReference type="PROSITE" id="PS50026">
    <property type="entry name" value="EGF_3"/>
    <property type="match status" value="2"/>
</dbReference>
<feature type="domain" description="EGF-like" evidence="6">
    <location>
        <begin position="14"/>
        <end position="54"/>
    </location>
</feature>
<feature type="domain" description="EGF-like" evidence="6">
    <location>
        <begin position="55"/>
        <end position="97"/>
    </location>
</feature>
<gene>
    <name evidence="8" type="primary">LOC108620524</name>
</gene>
<keyword evidence="3" id="KW-0677">Repeat</keyword>
<evidence type="ECO:0000259" key="6">
    <source>
        <dbReference type="PROSITE" id="PS50026"/>
    </source>
</evidence>
<keyword evidence="4" id="KW-1015">Disulfide bond</keyword>
<evidence type="ECO:0000313" key="8">
    <source>
        <dbReference type="RefSeq" id="XP_017872922.1"/>
    </source>
</evidence>
<protein>
    <submittedName>
        <fullName evidence="8">Fibulin-1-like</fullName>
    </submittedName>
</protein>
<dbReference type="InterPro" id="IPR026823">
    <property type="entry name" value="cEGF"/>
</dbReference>
<dbReference type="InterPro" id="IPR001881">
    <property type="entry name" value="EGF-like_Ca-bd_dom"/>
</dbReference>
<name>A0ABM1Q0D6_DROAR</name>
<dbReference type="Proteomes" id="UP000694904">
    <property type="component" value="Unplaced"/>
</dbReference>
<evidence type="ECO:0000256" key="1">
    <source>
        <dbReference type="ARBA" id="ARBA00022536"/>
    </source>
</evidence>
<dbReference type="InterPro" id="IPR050751">
    <property type="entry name" value="ECM_structural_protein"/>
</dbReference>